<dbReference type="AlphaFoldDB" id="A0A0K8RBJ1"/>
<evidence type="ECO:0000256" key="1">
    <source>
        <dbReference type="SAM" id="SignalP"/>
    </source>
</evidence>
<name>A0A0K8RBJ1_IXORI</name>
<proteinExistence type="evidence at transcript level"/>
<sequence>MYRNISIVVFVFFGVVLGLPESQGGCKEYPHPATITSWADDTKLWPEIGEPHIICHLLETKRFESLIYRTCQLVCGERYVQLPEDACSRGAHKTCTRRLKNELQKWGNGMMERKKILCRL</sequence>
<accession>A0A0K8RBJ1</accession>
<dbReference type="EMBL" id="GADI01005303">
    <property type="protein sequence ID" value="JAA68505.1"/>
    <property type="molecule type" value="mRNA"/>
</dbReference>
<protein>
    <submittedName>
        <fullName evidence="2">Putative ixodes 10 kDa peptide protein</fullName>
    </submittedName>
</protein>
<evidence type="ECO:0000313" key="2">
    <source>
        <dbReference type="EMBL" id="JAA68505.1"/>
    </source>
</evidence>
<feature type="signal peptide" evidence="1">
    <location>
        <begin position="1"/>
        <end position="18"/>
    </location>
</feature>
<keyword evidence="1" id="KW-0732">Signal</keyword>
<reference evidence="2" key="1">
    <citation type="submission" date="2012-12" db="EMBL/GenBank/DDBJ databases">
        <title>Identification and characterization of a phenylalanine ammonia-lyase gene family in Isatis indigotica Fort.</title>
        <authorList>
            <person name="Liu Q."/>
            <person name="Chen J."/>
            <person name="Zhou X."/>
            <person name="Di P."/>
            <person name="Xiao Y."/>
            <person name="Xuan H."/>
            <person name="Zhang L."/>
            <person name="Chen W."/>
        </authorList>
    </citation>
    <scope>NUCLEOTIDE SEQUENCE</scope>
    <source>
        <tissue evidence="2">Salivary gland</tissue>
    </source>
</reference>
<organism evidence="2">
    <name type="scientific">Ixodes ricinus</name>
    <name type="common">Common tick</name>
    <name type="synonym">Acarus ricinus</name>
    <dbReference type="NCBI Taxonomy" id="34613"/>
    <lineage>
        <taxon>Eukaryota</taxon>
        <taxon>Metazoa</taxon>
        <taxon>Ecdysozoa</taxon>
        <taxon>Arthropoda</taxon>
        <taxon>Chelicerata</taxon>
        <taxon>Arachnida</taxon>
        <taxon>Acari</taxon>
        <taxon>Parasitiformes</taxon>
        <taxon>Ixodida</taxon>
        <taxon>Ixodoidea</taxon>
        <taxon>Ixodidae</taxon>
        <taxon>Ixodinae</taxon>
        <taxon>Ixodes</taxon>
    </lineage>
</organism>
<feature type="chain" id="PRO_5005516997" evidence="1">
    <location>
        <begin position="19"/>
        <end position="120"/>
    </location>
</feature>